<dbReference type="InterPro" id="IPR001878">
    <property type="entry name" value="Znf_CCHC"/>
</dbReference>
<dbReference type="Pfam" id="PF14223">
    <property type="entry name" value="Retrotran_gag_2"/>
    <property type="match status" value="1"/>
</dbReference>
<dbReference type="Pfam" id="PF07727">
    <property type="entry name" value="RVT_2"/>
    <property type="match status" value="1"/>
</dbReference>
<sequence length="1195" mass="135960">MAWKALADRWEPKKEVNKQTLTNELFSLKLDDVSKDPEKWILQLLEKQAKLQEMNEVVSDGLLMSHILGNLPKEYEHVADNLARDPNKTITSVTDELKEKFERMKISGTVDDSEKALTGFKKFSGNCNYCGKQGHKSAQCFKKQQAEKSKDNKSGNGNGKFQGTCHHCGKKGHKKNDCFKLKNESKKDKVEDSGAVVLMAEDYYEDEFFDDWHTGPNEQSSGDKIEPILILDHEESLGSYCVEYDEPCEKERWWADSCESNVSSDGSGPIFTLDDDEVNTKEIIDINDNDDDDGTDDDNIPDLVSRAEISASSKETDRKVTKPGELMYMDTSSIHQTSMGGKKYWFLFVDGYSDLSISRFGKHKSDLPKIGVDTLLDLKTKGITVKSIRCDNAGENKAFEQHCKQKGLLVNFEYTAPGTPQQNGVVKRKFATLFGKVRAMNTAAGLQGDIRSKLWAEAANCATDLDCLLIREPGGTSPFELFYGYKAPYSLYLRTFGEIGIIRNITTVKPKLDDRGTPAMFLGYTKQHAGSVYRMLDLGTHRLQLSRDVEWLSKSYQEYITPQVENGNPHNREDDEYEEDDSQFGIGEEVRVNEINSTSENQITDGEWQEVRAGRDRLIFQPTPTGQTRSGSNYKANTAMLAQENDEEFIDSNEEYADIQAYVLYAEGKFEEPKSFEEAWNHTDEDERKGWREAIRKEFHDMNTRKVWRKFKKNQIPNHRRLIGCKWVFKKKKDGRYRARLCALGYSQIPGEDFTDPSSPVVDDITVRIVITHMIVNNWENEILDITTAFLHGDMEEEVYMKCPEGIDLIEEGWNLDDDCVELLKTIYGTKQAARQYWKKFMSFMEKRGFQMTHSEPCLLKRTDHNGTVVICVYVDDCLLTGDRKAIDSAIRDIESGFETRKLGPLEEYIGCSLMDLPDGNKKLIQPDMIKKIEKEYGDAVSYLKNVNVPMASGTTVIRPTEDDPLLSPEDQKDFRSAVGMLLYLVKHSRPDLSNAVRELSKVMSGATNDHVKLLHQVIKFVLETKDRGILVKPNKHLGVTAYCDSDFAGDKGNRRSITGFLIYLHDVPIAWKSKQQGGVTLSSSKAEYYAVSEVAMELKFVKMILDFLGVHSDELMKVYVDNIGAIHLANNASTGTRTKHIDTRIHFVRELTQGEDKIMEIEFVRSEENQSDTFTKNTPNGIFWTHTSRYMTDD</sequence>
<dbReference type="GO" id="GO:0003964">
    <property type="term" value="F:RNA-directed DNA polymerase activity"/>
    <property type="evidence" value="ECO:0007669"/>
    <property type="project" value="UniProtKB-KW"/>
</dbReference>
<protein>
    <submittedName>
        <fullName evidence="5">Reverse transcriptase RNA-dependent DNA polymerase</fullName>
    </submittedName>
</protein>
<evidence type="ECO:0000313" key="5">
    <source>
        <dbReference type="EMBL" id="KAG7372883.1"/>
    </source>
</evidence>
<reference evidence="5" key="1">
    <citation type="journal article" date="2021" name="Sci. Rep.">
        <title>Diploid genomic architecture of Nitzschia inconspicua, an elite biomass production diatom.</title>
        <authorList>
            <person name="Oliver A."/>
            <person name="Podell S."/>
            <person name="Pinowska A."/>
            <person name="Traller J.C."/>
            <person name="Smith S.R."/>
            <person name="McClure R."/>
            <person name="Beliaev A."/>
            <person name="Bohutskyi P."/>
            <person name="Hill E.A."/>
            <person name="Rabines A."/>
            <person name="Zheng H."/>
            <person name="Allen L.Z."/>
            <person name="Kuo A."/>
            <person name="Grigoriev I.V."/>
            <person name="Allen A.E."/>
            <person name="Hazlebeck D."/>
            <person name="Allen E.E."/>
        </authorList>
    </citation>
    <scope>NUCLEOTIDE SEQUENCE</scope>
    <source>
        <strain evidence="5">Hildebrandi</strain>
    </source>
</reference>
<keyword evidence="1" id="KW-0862">Zinc</keyword>
<dbReference type="AlphaFoldDB" id="A0A9K3Q6K7"/>
<dbReference type="PROSITE" id="PS50158">
    <property type="entry name" value="ZF_CCHC"/>
    <property type="match status" value="2"/>
</dbReference>
<proteinExistence type="predicted"/>
<evidence type="ECO:0000256" key="2">
    <source>
        <dbReference type="SAM" id="MobiDB-lite"/>
    </source>
</evidence>
<dbReference type="Proteomes" id="UP000693970">
    <property type="component" value="Unassembled WGS sequence"/>
</dbReference>
<dbReference type="CDD" id="cd09272">
    <property type="entry name" value="RNase_HI_RT_Ty1"/>
    <property type="match status" value="1"/>
</dbReference>
<gene>
    <name evidence="5" type="ORF">IV203_033607</name>
</gene>
<dbReference type="EMBL" id="JAGRRH010000002">
    <property type="protein sequence ID" value="KAG7372883.1"/>
    <property type="molecule type" value="Genomic_DNA"/>
</dbReference>
<reference evidence="5" key="2">
    <citation type="submission" date="2021-04" db="EMBL/GenBank/DDBJ databases">
        <authorList>
            <person name="Podell S."/>
        </authorList>
    </citation>
    <scope>NUCLEOTIDE SEQUENCE</scope>
    <source>
        <strain evidence="5">Hildebrandi</strain>
    </source>
</reference>
<dbReference type="PANTHER" id="PTHR11439:SF467">
    <property type="entry name" value="INTEGRASE CATALYTIC DOMAIN-CONTAINING PROTEIN"/>
    <property type="match status" value="1"/>
</dbReference>
<accession>A0A9K3Q6K7</accession>
<keyword evidence="1" id="KW-0863">Zinc-finger</keyword>
<name>A0A9K3Q6K7_9STRA</name>
<dbReference type="SMART" id="SM00343">
    <property type="entry name" value="ZnF_C2HC"/>
    <property type="match status" value="2"/>
</dbReference>
<evidence type="ECO:0000259" key="3">
    <source>
        <dbReference type="PROSITE" id="PS50158"/>
    </source>
</evidence>
<organism evidence="5 6">
    <name type="scientific">Nitzschia inconspicua</name>
    <dbReference type="NCBI Taxonomy" id="303405"/>
    <lineage>
        <taxon>Eukaryota</taxon>
        <taxon>Sar</taxon>
        <taxon>Stramenopiles</taxon>
        <taxon>Ochrophyta</taxon>
        <taxon>Bacillariophyta</taxon>
        <taxon>Bacillariophyceae</taxon>
        <taxon>Bacillariophycidae</taxon>
        <taxon>Bacillariales</taxon>
        <taxon>Bacillariaceae</taxon>
        <taxon>Nitzschia</taxon>
    </lineage>
</organism>
<feature type="domain" description="Integrase catalytic" evidence="4">
    <location>
        <begin position="319"/>
        <end position="486"/>
    </location>
</feature>
<evidence type="ECO:0000259" key="4">
    <source>
        <dbReference type="PROSITE" id="PS50994"/>
    </source>
</evidence>
<dbReference type="InterPro" id="IPR057670">
    <property type="entry name" value="SH3_retrovirus"/>
</dbReference>
<dbReference type="GO" id="GO:0003676">
    <property type="term" value="F:nucleic acid binding"/>
    <property type="evidence" value="ECO:0007669"/>
    <property type="project" value="InterPro"/>
</dbReference>
<dbReference type="PANTHER" id="PTHR11439">
    <property type="entry name" value="GAG-POL-RELATED RETROTRANSPOSON"/>
    <property type="match status" value="1"/>
</dbReference>
<comment type="caution">
    <text evidence="5">The sequence shown here is derived from an EMBL/GenBank/DDBJ whole genome shotgun (WGS) entry which is preliminary data.</text>
</comment>
<keyword evidence="6" id="KW-1185">Reference proteome</keyword>
<keyword evidence="5" id="KW-0548">Nucleotidyltransferase</keyword>
<dbReference type="InterPro" id="IPR001584">
    <property type="entry name" value="Integrase_cat-core"/>
</dbReference>
<keyword evidence="1" id="KW-0479">Metal-binding</keyword>
<dbReference type="Pfam" id="PF25597">
    <property type="entry name" value="SH3_retrovirus"/>
    <property type="match status" value="1"/>
</dbReference>
<evidence type="ECO:0000256" key="1">
    <source>
        <dbReference type="PROSITE-ProRule" id="PRU00047"/>
    </source>
</evidence>
<feature type="domain" description="CCHC-type" evidence="3">
    <location>
        <begin position="165"/>
        <end position="178"/>
    </location>
</feature>
<dbReference type="InterPro" id="IPR013103">
    <property type="entry name" value="RVT_2"/>
</dbReference>
<feature type="domain" description="CCHC-type" evidence="3">
    <location>
        <begin position="127"/>
        <end position="140"/>
    </location>
</feature>
<keyword evidence="5" id="KW-0808">Transferase</keyword>
<evidence type="ECO:0000313" key="6">
    <source>
        <dbReference type="Proteomes" id="UP000693970"/>
    </source>
</evidence>
<dbReference type="OrthoDB" id="45018at2759"/>
<dbReference type="GO" id="GO:0015074">
    <property type="term" value="P:DNA integration"/>
    <property type="evidence" value="ECO:0007669"/>
    <property type="project" value="InterPro"/>
</dbReference>
<dbReference type="PROSITE" id="PS50994">
    <property type="entry name" value="INTEGRASE"/>
    <property type="match status" value="1"/>
</dbReference>
<keyword evidence="5" id="KW-0695">RNA-directed DNA polymerase</keyword>
<dbReference type="GO" id="GO:0008270">
    <property type="term" value="F:zinc ion binding"/>
    <property type="evidence" value="ECO:0007669"/>
    <property type="project" value="UniProtKB-KW"/>
</dbReference>
<feature type="region of interest" description="Disordered" evidence="2">
    <location>
        <begin position="563"/>
        <end position="582"/>
    </location>
</feature>